<feature type="compositionally biased region" description="Polar residues" evidence="1">
    <location>
        <begin position="493"/>
        <end position="503"/>
    </location>
</feature>
<keyword evidence="2" id="KW-0812">Transmembrane</keyword>
<dbReference type="OrthoDB" id="2140105at2759"/>
<feature type="region of interest" description="Disordered" evidence="1">
    <location>
        <begin position="1"/>
        <end position="50"/>
    </location>
</feature>
<evidence type="ECO:0000259" key="3">
    <source>
        <dbReference type="Pfam" id="PF12051"/>
    </source>
</evidence>
<dbReference type="GO" id="GO:0016020">
    <property type="term" value="C:membrane"/>
    <property type="evidence" value="ECO:0007669"/>
    <property type="project" value="TreeGrafter"/>
</dbReference>
<dbReference type="InterPro" id="IPR022703">
    <property type="entry name" value="DUF3533"/>
</dbReference>
<keyword evidence="5" id="KW-1185">Reference proteome</keyword>
<dbReference type="AlphaFoldDB" id="A0A8H5BRY2"/>
<dbReference type="InterPro" id="IPR053001">
    <property type="entry name" value="MNNG_permease-like"/>
</dbReference>
<feature type="transmembrane region" description="Helical" evidence="2">
    <location>
        <begin position="424"/>
        <end position="446"/>
    </location>
</feature>
<dbReference type="EMBL" id="JAACJJ010000004">
    <property type="protein sequence ID" value="KAF5328427.1"/>
    <property type="molecule type" value="Genomic_DNA"/>
</dbReference>
<evidence type="ECO:0000256" key="2">
    <source>
        <dbReference type="SAM" id="Phobius"/>
    </source>
</evidence>
<gene>
    <name evidence="4" type="ORF">D9619_013291</name>
</gene>
<feature type="transmembrane region" description="Helical" evidence="2">
    <location>
        <begin position="263"/>
        <end position="285"/>
    </location>
</feature>
<keyword evidence="2" id="KW-0472">Membrane</keyword>
<dbReference type="PANTHER" id="PTHR34814:SF1">
    <property type="entry name" value="NITROSOGUANIDINE RESISTANCE PROTEIN SNG1"/>
    <property type="match status" value="1"/>
</dbReference>
<reference evidence="4 5" key="1">
    <citation type="journal article" date="2020" name="ISME J.">
        <title>Uncovering the hidden diversity of litter-decomposition mechanisms in mushroom-forming fungi.</title>
        <authorList>
            <person name="Floudas D."/>
            <person name="Bentzer J."/>
            <person name="Ahren D."/>
            <person name="Johansson T."/>
            <person name="Persson P."/>
            <person name="Tunlid A."/>
        </authorList>
    </citation>
    <scope>NUCLEOTIDE SEQUENCE [LARGE SCALE GENOMIC DNA]</scope>
    <source>
        <strain evidence="4 5">CBS 101986</strain>
    </source>
</reference>
<evidence type="ECO:0000313" key="4">
    <source>
        <dbReference type="EMBL" id="KAF5328427.1"/>
    </source>
</evidence>
<evidence type="ECO:0000313" key="5">
    <source>
        <dbReference type="Proteomes" id="UP000567179"/>
    </source>
</evidence>
<feature type="compositionally biased region" description="Basic and acidic residues" evidence="1">
    <location>
        <begin position="473"/>
        <end position="490"/>
    </location>
</feature>
<keyword evidence="2" id="KW-1133">Transmembrane helix</keyword>
<feature type="transmembrane region" description="Helical" evidence="2">
    <location>
        <begin position="372"/>
        <end position="392"/>
    </location>
</feature>
<feature type="transmembrane region" description="Helical" evidence="2">
    <location>
        <begin position="305"/>
        <end position="326"/>
    </location>
</feature>
<protein>
    <recommendedName>
        <fullName evidence="3">DUF3533 domain-containing protein</fullName>
    </recommendedName>
</protein>
<feature type="transmembrane region" description="Helical" evidence="2">
    <location>
        <begin position="67"/>
        <end position="91"/>
    </location>
</feature>
<organism evidence="4 5">
    <name type="scientific">Psilocybe cf. subviscida</name>
    <dbReference type="NCBI Taxonomy" id="2480587"/>
    <lineage>
        <taxon>Eukaryota</taxon>
        <taxon>Fungi</taxon>
        <taxon>Dikarya</taxon>
        <taxon>Basidiomycota</taxon>
        <taxon>Agaricomycotina</taxon>
        <taxon>Agaricomycetes</taxon>
        <taxon>Agaricomycetidae</taxon>
        <taxon>Agaricales</taxon>
        <taxon>Agaricineae</taxon>
        <taxon>Strophariaceae</taxon>
        <taxon>Psilocybe</taxon>
    </lineage>
</organism>
<dbReference type="PANTHER" id="PTHR34814">
    <property type="entry name" value="NITROSOGUANIDINE RESISTANCE PROTEIN SNG1"/>
    <property type="match status" value="1"/>
</dbReference>
<sequence length="503" mass="53857">MHSRPSSRSSSTVSNHSTVHDERAPKASRTKSTTPPSAPAPTANATPRQRTARVFDHTPAAALARQIYLKVVGGGIFMVVLLIFTVLSIFWGSTWKIPAHKLPGWVVDFDNGDIGRTVTHALTSSASNSKIAWTVLPASAFPGGAAQVAGMVLEEKTWVAVVVNSGASARLAASLASPNASYDGADAVTVYAVEARNENGFRNIIRPSIQAALDALASSFARSTAQRIANGSNVAELLSASPQTVTAPLRYRIDNLAPFDVPVATAVTFVGLIYQLILSFFVVMLSDAARTASSFSSTLTTRSLVLLRLGTSFVGYFVVSLFYSLLSVAFQLDVSKKFGHSGFLVFWMLNYCSMLAGGLALEAMLTLLTSKFIAFFMLVWLITNLSVCVFPIEVMPHIFRYGYGAPFYNVSQAMRAVVFGTKNVVGLSFGILIVWIAISCITMPVFQWFVHQREAAASTSAQSTEAAAPQQTESEKRASHESDGEADHGETVLGSSGRVSSTV</sequence>
<comment type="caution">
    <text evidence="4">The sequence shown here is derived from an EMBL/GenBank/DDBJ whole genome shotgun (WGS) entry which is preliminary data.</text>
</comment>
<dbReference type="Proteomes" id="UP000567179">
    <property type="component" value="Unassembled WGS sequence"/>
</dbReference>
<feature type="compositionally biased region" description="Low complexity" evidence="1">
    <location>
        <begin position="1"/>
        <end position="17"/>
    </location>
</feature>
<feature type="transmembrane region" description="Helical" evidence="2">
    <location>
        <begin position="338"/>
        <end position="360"/>
    </location>
</feature>
<name>A0A8H5BRY2_9AGAR</name>
<dbReference type="Pfam" id="PF12051">
    <property type="entry name" value="DUF3533"/>
    <property type="match status" value="1"/>
</dbReference>
<feature type="compositionally biased region" description="Low complexity" evidence="1">
    <location>
        <begin position="30"/>
        <end position="49"/>
    </location>
</feature>
<evidence type="ECO:0000256" key="1">
    <source>
        <dbReference type="SAM" id="MobiDB-lite"/>
    </source>
</evidence>
<accession>A0A8H5BRY2</accession>
<feature type="region of interest" description="Disordered" evidence="1">
    <location>
        <begin position="460"/>
        <end position="503"/>
    </location>
</feature>
<feature type="compositionally biased region" description="Low complexity" evidence="1">
    <location>
        <begin position="460"/>
        <end position="472"/>
    </location>
</feature>
<proteinExistence type="predicted"/>
<feature type="domain" description="DUF3533" evidence="3">
    <location>
        <begin position="77"/>
        <end position="440"/>
    </location>
</feature>